<dbReference type="EMBL" id="SLUO01000005">
    <property type="protein sequence ID" value="TCL59044.1"/>
    <property type="molecule type" value="Genomic_DNA"/>
</dbReference>
<evidence type="ECO:0000313" key="1">
    <source>
        <dbReference type="EMBL" id="TCL59044.1"/>
    </source>
</evidence>
<keyword evidence="2" id="KW-1185">Reference proteome</keyword>
<dbReference type="STRING" id="1469948.GCA_000732725_01925"/>
<organism evidence="1 2">
    <name type="scientific">Kineothrix alysoides</name>
    <dbReference type="NCBI Taxonomy" id="1469948"/>
    <lineage>
        <taxon>Bacteria</taxon>
        <taxon>Bacillati</taxon>
        <taxon>Bacillota</taxon>
        <taxon>Clostridia</taxon>
        <taxon>Lachnospirales</taxon>
        <taxon>Lachnospiraceae</taxon>
        <taxon>Kineothrix</taxon>
    </lineage>
</organism>
<dbReference type="AlphaFoldDB" id="A0A4R1R159"/>
<protein>
    <submittedName>
        <fullName evidence="1">Uncharacterized protein</fullName>
    </submittedName>
</protein>
<proteinExistence type="predicted"/>
<reference evidence="1 2" key="1">
    <citation type="submission" date="2019-03" db="EMBL/GenBank/DDBJ databases">
        <title>Genomic Encyclopedia of Type Strains, Phase IV (KMG-IV): sequencing the most valuable type-strain genomes for metagenomic binning, comparative biology and taxonomic classification.</title>
        <authorList>
            <person name="Goeker M."/>
        </authorList>
    </citation>
    <scope>NUCLEOTIDE SEQUENCE [LARGE SCALE GENOMIC DNA]</scope>
    <source>
        <strain evidence="1 2">DSM 100556</strain>
    </source>
</reference>
<dbReference type="Proteomes" id="UP000295718">
    <property type="component" value="Unassembled WGS sequence"/>
</dbReference>
<gene>
    <name evidence="1" type="ORF">EDD76_105220</name>
</gene>
<sequence>MLWPISKPADGIHYVSAWIVRITSDEAEGELIVRVLFDDKKEKEIIYEEMYYSQFDHRSEGIILTLIEEIGLRELRKPRYEAAAARLYEDCDADDVFLENMYRRGNRLYVHHTESSGEYIVLAKHMTIRNPDDDK</sequence>
<evidence type="ECO:0000313" key="2">
    <source>
        <dbReference type="Proteomes" id="UP000295718"/>
    </source>
</evidence>
<comment type="caution">
    <text evidence="1">The sequence shown here is derived from an EMBL/GenBank/DDBJ whole genome shotgun (WGS) entry which is preliminary data.</text>
</comment>
<dbReference type="RefSeq" id="WP_031390621.1">
    <property type="nucleotide sequence ID" value="NZ_JPNB01000001.1"/>
</dbReference>
<dbReference type="OrthoDB" id="2082140at2"/>
<accession>A0A4R1R159</accession>
<name>A0A4R1R159_9FIRM</name>